<comment type="catalytic activity">
    <reaction evidence="1">
        <text>a phosphate monoester + H2O = an alcohol + phosphate</text>
        <dbReference type="Rhea" id="RHEA:15017"/>
        <dbReference type="ChEBI" id="CHEBI:15377"/>
        <dbReference type="ChEBI" id="CHEBI:30879"/>
        <dbReference type="ChEBI" id="CHEBI:43474"/>
        <dbReference type="ChEBI" id="CHEBI:67140"/>
        <dbReference type="EC" id="3.1.3.2"/>
    </reaction>
</comment>
<dbReference type="STRING" id="1169540.A0A0G4FHS1"/>
<feature type="domain" description="Calcineurin-like phosphoesterase" evidence="8">
    <location>
        <begin position="30"/>
        <end position="270"/>
    </location>
</feature>
<feature type="chain" id="PRO_5005189120" description="acid phosphatase" evidence="7">
    <location>
        <begin position="17"/>
        <end position="467"/>
    </location>
</feature>
<keyword evidence="4" id="KW-0378">Hydrolase</keyword>
<gene>
    <name evidence="9" type="ORF">Vbra_9215</name>
</gene>
<evidence type="ECO:0000256" key="7">
    <source>
        <dbReference type="SAM" id="SignalP"/>
    </source>
</evidence>
<dbReference type="OrthoDB" id="411211at2759"/>
<dbReference type="InterPro" id="IPR004843">
    <property type="entry name" value="Calcineurin-like_PHP"/>
</dbReference>
<dbReference type="AlphaFoldDB" id="A0A0G4FHS1"/>
<dbReference type="Proteomes" id="UP000041254">
    <property type="component" value="Unassembled WGS sequence"/>
</dbReference>
<proteinExistence type="predicted"/>
<evidence type="ECO:0000256" key="4">
    <source>
        <dbReference type="ARBA" id="ARBA00022801"/>
    </source>
</evidence>
<evidence type="ECO:0000313" key="10">
    <source>
        <dbReference type="Proteomes" id="UP000041254"/>
    </source>
</evidence>
<dbReference type="CDD" id="cd07378">
    <property type="entry name" value="MPP_ACP5"/>
    <property type="match status" value="1"/>
</dbReference>
<protein>
    <recommendedName>
        <fullName evidence="2">acid phosphatase</fullName>
        <ecNumber evidence="2">3.1.3.2</ecNumber>
    </recommendedName>
</protein>
<feature type="region of interest" description="Disordered" evidence="5">
    <location>
        <begin position="422"/>
        <end position="467"/>
    </location>
</feature>
<evidence type="ECO:0000256" key="2">
    <source>
        <dbReference type="ARBA" id="ARBA00012646"/>
    </source>
</evidence>
<name>A0A0G4FHS1_VITBC</name>
<dbReference type="Gene3D" id="3.60.21.10">
    <property type="match status" value="1"/>
</dbReference>
<dbReference type="VEuPathDB" id="CryptoDB:Vbra_9215"/>
<keyword evidence="3 7" id="KW-0732">Signal</keyword>
<feature type="transmembrane region" description="Helical" evidence="6">
    <location>
        <begin position="388"/>
        <end position="412"/>
    </location>
</feature>
<evidence type="ECO:0000256" key="6">
    <source>
        <dbReference type="SAM" id="Phobius"/>
    </source>
</evidence>
<dbReference type="Pfam" id="PF00149">
    <property type="entry name" value="Metallophos"/>
    <property type="match status" value="1"/>
</dbReference>
<reference evidence="9 10" key="1">
    <citation type="submission" date="2014-11" db="EMBL/GenBank/DDBJ databases">
        <authorList>
            <person name="Zhu J."/>
            <person name="Qi W."/>
            <person name="Song R."/>
        </authorList>
    </citation>
    <scope>NUCLEOTIDE SEQUENCE [LARGE SCALE GENOMIC DNA]</scope>
</reference>
<dbReference type="EC" id="3.1.3.2" evidence="2"/>
<dbReference type="InParanoid" id="A0A0G4FHS1"/>
<evidence type="ECO:0000256" key="5">
    <source>
        <dbReference type="SAM" id="MobiDB-lite"/>
    </source>
</evidence>
<dbReference type="PANTHER" id="PTHR10161">
    <property type="entry name" value="TARTRATE-RESISTANT ACID PHOSPHATASE TYPE 5"/>
    <property type="match status" value="1"/>
</dbReference>
<keyword evidence="6" id="KW-1133">Transmembrane helix</keyword>
<accession>A0A0G4FHS1</accession>
<dbReference type="PhylomeDB" id="A0A0G4FHS1"/>
<dbReference type="GO" id="GO:0003993">
    <property type="term" value="F:acid phosphatase activity"/>
    <property type="evidence" value="ECO:0007669"/>
    <property type="project" value="UniProtKB-EC"/>
</dbReference>
<organism evidence="9 10">
    <name type="scientific">Vitrella brassicaformis (strain CCMP3155)</name>
    <dbReference type="NCBI Taxonomy" id="1169540"/>
    <lineage>
        <taxon>Eukaryota</taxon>
        <taxon>Sar</taxon>
        <taxon>Alveolata</taxon>
        <taxon>Colpodellida</taxon>
        <taxon>Vitrellaceae</taxon>
        <taxon>Vitrella</taxon>
    </lineage>
</organism>
<evidence type="ECO:0000313" key="9">
    <source>
        <dbReference type="EMBL" id="CEM13067.1"/>
    </source>
</evidence>
<dbReference type="PANTHER" id="PTHR10161:SF14">
    <property type="entry name" value="TARTRATE-RESISTANT ACID PHOSPHATASE TYPE 5"/>
    <property type="match status" value="1"/>
</dbReference>
<keyword evidence="6" id="KW-0472">Membrane</keyword>
<keyword evidence="6" id="KW-0812">Transmembrane</keyword>
<evidence type="ECO:0000256" key="1">
    <source>
        <dbReference type="ARBA" id="ARBA00000032"/>
    </source>
</evidence>
<dbReference type="InterPro" id="IPR051558">
    <property type="entry name" value="Metallophosphoesterase_PAP"/>
</dbReference>
<dbReference type="OMA" id="VWSIGNH"/>
<dbReference type="InterPro" id="IPR024927">
    <property type="entry name" value="Acid_PPase"/>
</dbReference>
<keyword evidence="10" id="KW-1185">Reference proteome</keyword>
<dbReference type="EMBL" id="CDMY01000442">
    <property type="protein sequence ID" value="CEM13067.1"/>
    <property type="molecule type" value="Genomic_DNA"/>
</dbReference>
<evidence type="ECO:0000256" key="3">
    <source>
        <dbReference type="ARBA" id="ARBA00022729"/>
    </source>
</evidence>
<evidence type="ECO:0000259" key="8">
    <source>
        <dbReference type="Pfam" id="PF00149"/>
    </source>
</evidence>
<dbReference type="SUPFAM" id="SSF56300">
    <property type="entry name" value="Metallo-dependent phosphatases"/>
    <property type="match status" value="1"/>
</dbReference>
<sequence length="467" mass="51314">MAALFTMLAATVVASAAVSGAAESPSLTFVSLGDWGKLGTGQRNVAKQMGIEAQRLKASFVLAIGDNFYEHGVRSVNDPLWQTTYHDVYGPIDSLQVPFYAVLGNHDWYGNASAQIDYHYREPKPEWLSRITLASLPFPLYAAATGRRWWMPHNWYSVAYPLTSEGQPMTGDSSEATEEQQYAVFVFIDTWVADPSNRQLAAMRHEQLHWLAKTLHGAATDPHVGWIIVVGHYPIYTSGQHGDTDFLVSDVLPLLKEYQVDAYLCGHDHDLELLSEHTPEQPLPKNVTELTSDTEGVTFVVTGAGGKKRSFSKPLHKQHIYGWPSYGFTSHVLTSSQMTTHFISSDGSLLFTYTQPRRIRTAVKEESELAPLIEDTPASEAKEVWAQWQWVAGAAGMGGLLAGAAVTWAVLFSGRKCGGWQRVADEPSPSPMDASRAPFDECTDAGADAPKTRHTDTDANKSRAQAG</sequence>
<feature type="compositionally biased region" description="Basic and acidic residues" evidence="5">
    <location>
        <begin position="450"/>
        <end position="461"/>
    </location>
</feature>
<dbReference type="InterPro" id="IPR029052">
    <property type="entry name" value="Metallo-depent_PP-like"/>
</dbReference>
<dbReference type="FunCoup" id="A0A0G4FHS1">
    <property type="interactions" value="1"/>
</dbReference>
<feature type="signal peptide" evidence="7">
    <location>
        <begin position="1"/>
        <end position="16"/>
    </location>
</feature>